<reference evidence="4" key="1">
    <citation type="submission" date="2016-10" db="EMBL/GenBank/DDBJ databases">
        <authorList>
            <person name="Varghese N."/>
            <person name="Submissions S."/>
        </authorList>
    </citation>
    <scope>NUCLEOTIDE SEQUENCE [LARGE SCALE GENOMIC DNA]</scope>
    <source>
        <strain evidence="4">CGMCC 1.10218</strain>
    </source>
</reference>
<accession>A0A1H6YGK3</accession>
<feature type="chain" id="PRO_5011645488" evidence="1">
    <location>
        <begin position="19"/>
        <end position="371"/>
    </location>
</feature>
<proteinExistence type="predicted"/>
<feature type="domain" description="Beta-lactamase class A catalytic" evidence="2">
    <location>
        <begin position="51"/>
        <end position="270"/>
    </location>
</feature>
<keyword evidence="4" id="KW-1185">Reference proteome</keyword>
<dbReference type="Proteomes" id="UP000199223">
    <property type="component" value="Unassembled WGS sequence"/>
</dbReference>
<dbReference type="InterPro" id="IPR012338">
    <property type="entry name" value="Beta-lactam/transpept-like"/>
</dbReference>
<evidence type="ECO:0000259" key="2">
    <source>
        <dbReference type="Pfam" id="PF13354"/>
    </source>
</evidence>
<dbReference type="Gene3D" id="3.40.710.10">
    <property type="entry name" value="DD-peptidase/beta-lactamase superfamily"/>
    <property type="match status" value="1"/>
</dbReference>
<feature type="signal peptide" evidence="1">
    <location>
        <begin position="1"/>
        <end position="18"/>
    </location>
</feature>
<name>A0A1H6YGK3_9DEIO</name>
<organism evidence="3 4">
    <name type="scientific">Deinococcus reticulitermitis</name>
    <dbReference type="NCBI Taxonomy" id="856736"/>
    <lineage>
        <taxon>Bacteria</taxon>
        <taxon>Thermotogati</taxon>
        <taxon>Deinococcota</taxon>
        <taxon>Deinococci</taxon>
        <taxon>Deinococcales</taxon>
        <taxon>Deinococcaceae</taxon>
        <taxon>Deinococcus</taxon>
    </lineage>
</organism>
<evidence type="ECO:0000313" key="3">
    <source>
        <dbReference type="EMBL" id="SEJ40381.1"/>
    </source>
</evidence>
<dbReference type="SUPFAM" id="SSF56601">
    <property type="entry name" value="beta-lactamase/transpeptidase-like"/>
    <property type="match status" value="1"/>
</dbReference>
<evidence type="ECO:0000313" key="4">
    <source>
        <dbReference type="Proteomes" id="UP000199223"/>
    </source>
</evidence>
<dbReference type="OrthoDB" id="975092at2"/>
<dbReference type="GO" id="GO:0030655">
    <property type="term" value="P:beta-lactam antibiotic catabolic process"/>
    <property type="evidence" value="ECO:0007669"/>
    <property type="project" value="InterPro"/>
</dbReference>
<dbReference type="InterPro" id="IPR000871">
    <property type="entry name" value="Beta-lactam_class-A"/>
</dbReference>
<protein>
    <submittedName>
        <fullName evidence="3">Beta-lactamase enzyme family protein</fullName>
    </submittedName>
</protein>
<dbReference type="PANTHER" id="PTHR35333:SF3">
    <property type="entry name" value="BETA-LACTAMASE-TYPE TRANSPEPTIDASE FOLD CONTAINING PROTEIN"/>
    <property type="match status" value="1"/>
</dbReference>
<keyword evidence="1" id="KW-0732">Signal</keyword>
<dbReference type="GO" id="GO:0046677">
    <property type="term" value="P:response to antibiotic"/>
    <property type="evidence" value="ECO:0007669"/>
    <property type="project" value="InterPro"/>
</dbReference>
<gene>
    <name evidence="3" type="ORF">SAMN04488058_107110</name>
</gene>
<dbReference type="PANTHER" id="PTHR35333">
    <property type="entry name" value="BETA-LACTAMASE"/>
    <property type="match status" value="1"/>
</dbReference>
<evidence type="ECO:0000256" key="1">
    <source>
        <dbReference type="SAM" id="SignalP"/>
    </source>
</evidence>
<dbReference type="PROSITE" id="PS51257">
    <property type="entry name" value="PROKAR_LIPOPROTEIN"/>
    <property type="match status" value="1"/>
</dbReference>
<dbReference type="EMBL" id="FNZA01000007">
    <property type="protein sequence ID" value="SEJ40381.1"/>
    <property type="molecule type" value="Genomic_DNA"/>
</dbReference>
<sequence length="371" mass="39780">MKRLIALASALLSSCGLAQGGADPLQPFYDFIRAQPGDVALQVVSVAPDGTQKAALSHNPAQPMPLASSMKVVVLAAYARAVAAGTLRADTPVTLAEWEAFYLPGLDGDAHADSLKALGLPADEYGRAKDPKKTVPLDTLARFMIETSDNAATDALLFRLGKNAVPETIRALGLTGQGDIGPIAGMFTAWDREGSTYLKLTPTQQRARDWALAEQVRKTPALRDPQTLNERWGRSVPALQRPLQNTTPPLGTAGDYAALFGRVLGGQGFKPAELAIMRRHLGWVMRVNPDNAKVYNAVYSKGGSLGAGVLTQNYALDVKGGGKVAYSLFLRNIPVNRYEQLGAQLDSFILATTFDPAAQRKLLDVLDTSRR</sequence>
<dbReference type="InterPro" id="IPR045155">
    <property type="entry name" value="Beta-lactam_cat"/>
</dbReference>
<dbReference type="STRING" id="856736.SAMN04488058_107110"/>
<dbReference type="GO" id="GO:0008800">
    <property type="term" value="F:beta-lactamase activity"/>
    <property type="evidence" value="ECO:0007669"/>
    <property type="project" value="InterPro"/>
</dbReference>
<dbReference type="RefSeq" id="WP_092264426.1">
    <property type="nucleotide sequence ID" value="NZ_FNZA01000007.1"/>
</dbReference>
<dbReference type="Pfam" id="PF13354">
    <property type="entry name" value="Beta-lactamase2"/>
    <property type="match status" value="1"/>
</dbReference>
<dbReference type="AlphaFoldDB" id="A0A1H6YGK3"/>